<keyword evidence="4" id="KW-1185">Reference proteome</keyword>
<dbReference type="Pfam" id="PF01757">
    <property type="entry name" value="Acyl_transf_3"/>
    <property type="match status" value="2"/>
</dbReference>
<comment type="caution">
    <text evidence="3">The sequence shown here is derived from an EMBL/GenBank/DDBJ whole genome shotgun (WGS) entry which is preliminary data.</text>
</comment>
<evidence type="ECO:0000259" key="2">
    <source>
        <dbReference type="Pfam" id="PF01757"/>
    </source>
</evidence>
<feature type="transmembrane region" description="Helical" evidence="1">
    <location>
        <begin position="525"/>
        <end position="543"/>
    </location>
</feature>
<feature type="transmembrane region" description="Helical" evidence="1">
    <location>
        <begin position="484"/>
        <end position="504"/>
    </location>
</feature>
<feature type="transmembrane region" description="Helical" evidence="1">
    <location>
        <begin position="555"/>
        <end position="575"/>
    </location>
</feature>
<dbReference type="EMBL" id="SRPW01001262">
    <property type="protein sequence ID" value="KAG6003795.1"/>
    <property type="molecule type" value="Genomic_DNA"/>
</dbReference>
<feature type="domain" description="Acyltransferase 3" evidence="2">
    <location>
        <begin position="312"/>
        <end position="570"/>
    </location>
</feature>
<feature type="transmembrane region" description="Helical" evidence="1">
    <location>
        <begin position="444"/>
        <end position="464"/>
    </location>
</feature>
<evidence type="ECO:0000256" key="1">
    <source>
        <dbReference type="SAM" id="Phobius"/>
    </source>
</evidence>
<dbReference type="InterPro" id="IPR002656">
    <property type="entry name" value="Acyl_transf_3_dom"/>
</dbReference>
<feature type="transmembrane region" description="Helical" evidence="1">
    <location>
        <begin position="94"/>
        <end position="123"/>
    </location>
</feature>
<evidence type="ECO:0000313" key="4">
    <source>
        <dbReference type="Proteomes" id="UP000748025"/>
    </source>
</evidence>
<feature type="transmembrane region" description="Helical" evidence="1">
    <location>
        <begin position="150"/>
        <end position="168"/>
    </location>
</feature>
<dbReference type="InterPro" id="IPR050879">
    <property type="entry name" value="Acyltransferase_3"/>
</dbReference>
<evidence type="ECO:0000313" key="3">
    <source>
        <dbReference type="EMBL" id="KAG6003795.1"/>
    </source>
</evidence>
<dbReference type="PANTHER" id="PTHR23028">
    <property type="entry name" value="ACETYLTRANSFERASE"/>
    <property type="match status" value="1"/>
</dbReference>
<keyword evidence="1" id="KW-0812">Transmembrane</keyword>
<feature type="transmembrane region" description="Helical" evidence="1">
    <location>
        <begin position="363"/>
        <end position="393"/>
    </location>
</feature>
<dbReference type="Proteomes" id="UP000748025">
    <property type="component" value="Unassembled WGS sequence"/>
</dbReference>
<proteinExistence type="predicted"/>
<sequence>MFSKPDAESAETIGEQLSEAETHLLTDNCHDDAETKAKSNASLGRPGNRVECLDGLRGLACIAVFNYHFFWPWTKSIMLGYGFMPPTSLEPYTNWLSLPIICLLHRGRAMVAIFFAISGYVLCRHIIRSIHDRNWDAVYRNLSSSVFRRIFRLYIPPTISMLLVAILAQTGAFRSETSVYTGVDSSYINGTLRIVTPGHSCPLGMTLSGGPALAKYIGLPSPEPLGNSSMLSDVLCLNVIKRQLGPFELYRLIELLDEQTPELKENATSQDLAPAIHARSVREDLAYSIYYRVGRTNTSLYYADFGGSWEEHPFVHPNVTLIQAVQNFTRIYTEWANPLNFNNYHTTYDPHTYTMPIEFRGSMLIYLFLLGTLGIKTIWRVSLAGAISVYSLVMGRWDMSIFLGATMLSDIDVWNSSDALSVIIDYTIGRRTSKQQTSRRGHALIRWLVFVFALYLLSYPDVGAEYTPGFILLSRLVPRYYSPLARWMFYDSIGALLLIPCIVHSDCLRDLLESRVAQYLGKMSFSIYLVHGPLLHGLGFWIMPRLFERFGWTGGFLVGWVVLFTITMYLAHWWYKKVDVWSMTVGRRIERKLAN</sequence>
<dbReference type="PANTHER" id="PTHR23028:SF134">
    <property type="entry name" value="PUTATIVE (AFU_ORTHOLOGUE AFUA_4G08520)-RELATED"/>
    <property type="match status" value="1"/>
</dbReference>
<organism evidence="3 4">
    <name type="scientific">Claviceps pusilla</name>
    <dbReference type="NCBI Taxonomy" id="123648"/>
    <lineage>
        <taxon>Eukaryota</taxon>
        <taxon>Fungi</taxon>
        <taxon>Dikarya</taxon>
        <taxon>Ascomycota</taxon>
        <taxon>Pezizomycotina</taxon>
        <taxon>Sordariomycetes</taxon>
        <taxon>Hypocreomycetidae</taxon>
        <taxon>Hypocreales</taxon>
        <taxon>Clavicipitaceae</taxon>
        <taxon>Claviceps</taxon>
    </lineage>
</organism>
<dbReference type="AlphaFoldDB" id="A0A9P7N8V0"/>
<accession>A0A9P7N8V0</accession>
<dbReference type="GO" id="GO:0016747">
    <property type="term" value="F:acyltransferase activity, transferring groups other than amino-acyl groups"/>
    <property type="evidence" value="ECO:0007669"/>
    <property type="project" value="InterPro"/>
</dbReference>
<keyword evidence="1" id="KW-1133">Transmembrane helix</keyword>
<name>A0A9P7N8V0_9HYPO</name>
<dbReference type="OrthoDB" id="5819582at2759"/>
<keyword evidence="1" id="KW-0472">Membrane</keyword>
<gene>
    <name evidence="3" type="ORF">E4U43_000864</name>
</gene>
<feature type="domain" description="Acyltransferase 3" evidence="2">
    <location>
        <begin position="52"/>
        <end position="186"/>
    </location>
</feature>
<reference evidence="3" key="1">
    <citation type="journal article" date="2020" name="bioRxiv">
        <title>Whole genome comparisons of ergot fungi reveals the divergence and evolution of species within the genus Claviceps are the result of varying mechanisms driving genome evolution and host range expansion.</title>
        <authorList>
            <person name="Wyka S.A."/>
            <person name="Mondo S.J."/>
            <person name="Liu M."/>
            <person name="Dettman J."/>
            <person name="Nalam V."/>
            <person name="Broders K.D."/>
        </authorList>
    </citation>
    <scope>NUCLEOTIDE SEQUENCE</scope>
    <source>
        <strain evidence="3">CCC 602</strain>
    </source>
</reference>
<protein>
    <recommendedName>
        <fullName evidence="2">Acyltransferase 3 domain-containing protein</fullName>
    </recommendedName>
</protein>